<protein>
    <submittedName>
        <fullName evidence="2">Uncharacterized protein</fullName>
    </submittedName>
</protein>
<keyword evidence="3" id="KW-1185">Reference proteome</keyword>
<organism evidence="2 3">
    <name type="scientific">Legionella shakespearei DSM 23087</name>
    <dbReference type="NCBI Taxonomy" id="1122169"/>
    <lineage>
        <taxon>Bacteria</taxon>
        <taxon>Pseudomonadati</taxon>
        <taxon>Pseudomonadota</taxon>
        <taxon>Gammaproteobacteria</taxon>
        <taxon>Legionellales</taxon>
        <taxon>Legionellaceae</taxon>
        <taxon>Legionella</taxon>
    </lineage>
</organism>
<dbReference type="Proteomes" id="UP000054600">
    <property type="component" value="Unassembled WGS sequence"/>
</dbReference>
<feature type="compositionally biased region" description="Basic and acidic residues" evidence="1">
    <location>
        <begin position="269"/>
        <end position="278"/>
    </location>
</feature>
<evidence type="ECO:0000313" key="3">
    <source>
        <dbReference type="Proteomes" id="UP000054600"/>
    </source>
</evidence>
<dbReference type="EMBL" id="LNYW01000035">
    <property type="protein sequence ID" value="KTD61480.1"/>
    <property type="molecule type" value="Genomic_DNA"/>
</dbReference>
<dbReference type="PATRIC" id="fig|1122169.6.peg.1428"/>
<proteinExistence type="predicted"/>
<reference evidence="2 3" key="1">
    <citation type="submission" date="2015-11" db="EMBL/GenBank/DDBJ databases">
        <title>Genomic analysis of 38 Legionella species identifies large and diverse effector repertoires.</title>
        <authorList>
            <person name="Burstein D."/>
            <person name="Amaro F."/>
            <person name="Zusman T."/>
            <person name="Lifshitz Z."/>
            <person name="Cohen O."/>
            <person name="Gilbert J.A."/>
            <person name="Pupko T."/>
            <person name="Shuman H.A."/>
            <person name="Segal G."/>
        </authorList>
    </citation>
    <scope>NUCLEOTIDE SEQUENCE [LARGE SCALE GENOMIC DNA]</scope>
    <source>
        <strain evidence="2 3">ATCC 49655</strain>
    </source>
</reference>
<accession>A0A0W0YXA8</accession>
<dbReference type="AlphaFoldDB" id="A0A0W0YXA8"/>
<gene>
    <name evidence="2" type="ORF">Lsha_1237</name>
</gene>
<comment type="caution">
    <text evidence="2">The sequence shown here is derived from an EMBL/GenBank/DDBJ whole genome shotgun (WGS) entry which is preliminary data.</text>
</comment>
<sequence length="286" mass="32239">MLTDRDISLHLREEIIEEAIKEIKKSPRGNTDSLSQRVTEFKNYYTYNLSIPAASDSNARNGDSLSISKRQERLGIVGSLFESSDDYADFLQTLDKEMTLLATTEPRKEALLSAIDSDIAKGNVFPFPPATQDIIETLTPEQRDWIIKQIGENSSFQTKLACAFLAADGDVLLLGRRNEEGDEYLNAEKKALVSIRYLLEAAEFEEIRAHCHTILAFVRESTPYDAVKNELEMMELSPTPEDVFGIAFKNKRVNLYRMFPEASPASTSEVDKDEEKLKSSPFTPPN</sequence>
<dbReference type="RefSeq" id="WP_018576566.1">
    <property type="nucleotide sequence ID" value="NZ_KB892388.1"/>
</dbReference>
<evidence type="ECO:0000313" key="2">
    <source>
        <dbReference type="EMBL" id="KTD61480.1"/>
    </source>
</evidence>
<name>A0A0W0YXA8_9GAMM</name>
<evidence type="ECO:0000256" key="1">
    <source>
        <dbReference type="SAM" id="MobiDB-lite"/>
    </source>
</evidence>
<feature type="region of interest" description="Disordered" evidence="1">
    <location>
        <begin position="263"/>
        <end position="286"/>
    </location>
</feature>